<dbReference type="Pfam" id="PF00005">
    <property type="entry name" value="ABC_tran"/>
    <property type="match status" value="1"/>
</dbReference>
<dbReference type="InterPro" id="IPR050095">
    <property type="entry name" value="ECF_ABC_transporter_ATP-bd"/>
</dbReference>
<gene>
    <name evidence="12" type="ORF">ACFO4E_19950</name>
</gene>
<keyword evidence="3 10" id="KW-0813">Transport</keyword>
<dbReference type="InterPro" id="IPR017871">
    <property type="entry name" value="ABC_transporter-like_CS"/>
</dbReference>
<dbReference type="Proteomes" id="UP001595923">
    <property type="component" value="Unassembled WGS sequence"/>
</dbReference>
<dbReference type="SUPFAM" id="SSF52540">
    <property type="entry name" value="P-loop containing nucleoside triphosphate hydrolases"/>
    <property type="match status" value="1"/>
</dbReference>
<keyword evidence="4 10" id="KW-1003">Cell membrane</keyword>
<comment type="function">
    <text evidence="9">Probably part of an ABC transporter complex. Responsible for energy coupling to the transport system.</text>
</comment>
<evidence type="ECO:0000256" key="8">
    <source>
        <dbReference type="ARBA" id="ARBA00023136"/>
    </source>
</evidence>
<name>A0ABV9E1U3_9ACTN</name>
<dbReference type="InterPro" id="IPR005876">
    <property type="entry name" value="Co_trans_ATP-bd"/>
</dbReference>
<accession>A0ABV9E1U3</accession>
<evidence type="ECO:0000256" key="3">
    <source>
        <dbReference type="ARBA" id="ARBA00022448"/>
    </source>
</evidence>
<evidence type="ECO:0000313" key="12">
    <source>
        <dbReference type="EMBL" id="MFC4564139.1"/>
    </source>
</evidence>
<evidence type="ECO:0000256" key="9">
    <source>
        <dbReference type="ARBA" id="ARBA00025157"/>
    </source>
</evidence>
<evidence type="ECO:0000256" key="2">
    <source>
        <dbReference type="ARBA" id="ARBA00005417"/>
    </source>
</evidence>
<dbReference type="PROSITE" id="PS50893">
    <property type="entry name" value="ABC_TRANSPORTER_2"/>
    <property type="match status" value="1"/>
</dbReference>
<comment type="caution">
    <text evidence="12">The sequence shown here is derived from an EMBL/GenBank/DDBJ whole genome shotgun (WGS) entry which is preliminary data.</text>
</comment>
<dbReference type="PANTHER" id="PTHR43553:SF24">
    <property type="entry name" value="ENERGY-COUPLING FACTOR TRANSPORTER ATP-BINDING PROTEIN ECFA1"/>
    <property type="match status" value="1"/>
</dbReference>
<dbReference type="PROSITE" id="PS00211">
    <property type="entry name" value="ABC_TRANSPORTER_1"/>
    <property type="match status" value="1"/>
</dbReference>
<feature type="domain" description="ABC transporter" evidence="11">
    <location>
        <begin position="24"/>
        <end position="259"/>
    </location>
</feature>
<dbReference type="PANTHER" id="PTHR43553">
    <property type="entry name" value="HEAVY METAL TRANSPORTER"/>
    <property type="match status" value="1"/>
</dbReference>
<evidence type="ECO:0000256" key="7">
    <source>
        <dbReference type="ARBA" id="ARBA00022967"/>
    </source>
</evidence>
<comment type="subcellular location">
    <subcellularLocation>
        <location evidence="1 10">Cell membrane</location>
        <topology evidence="1 10">Peripheral membrane protein</topology>
    </subcellularLocation>
</comment>
<dbReference type="InterPro" id="IPR027417">
    <property type="entry name" value="P-loop_NTPase"/>
</dbReference>
<keyword evidence="6 10" id="KW-0067">ATP-binding</keyword>
<evidence type="ECO:0000259" key="11">
    <source>
        <dbReference type="PROSITE" id="PS50893"/>
    </source>
</evidence>
<dbReference type="InterPro" id="IPR015856">
    <property type="entry name" value="ABC_transpr_CbiO/EcfA_su"/>
</dbReference>
<dbReference type="InterPro" id="IPR003593">
    <property type="entry name" value="AAA+_ATPase"/>
</dbReference>
<dbReference type="CDD" id="cd03225">
    <property type="entry name" value="ABC_cobalt_CbiO_domain1"/>
    <property type="match status" value="1"/>
</dbReference>
<evidence type="ECO:0000256" key="4">
    <source>
        <dbReference type="ARBA" id="ARBA00022475"/>
    </source>
</evidence>
<dbReference type="EMBL" id="JBHSFQ010000021">
    <property type="protein sequence ID" value="MFC4564139.1"/>
    <property type="molecule type" value="Genomic_DNA"/>
</dbReference>
<protein>
    <recommendedName>
        <fullName evidence="10">ABC transporter ATP-binding protein</fullName>
    </recommendedName>
</protein>
<comment type="similarity">
    <text evidence="2 10">Belongs to the ABC transporter superfamily.</text>
</comment>
<evidence type="ECO:0000256" key="1">
    <source>
        <dbReference type="ARBA" id="ARBA00004202"/>
    </source>
</evidence>
<dbReference type="NCBIfam" id="TIGR01166">
    <property type="entry name" value="cbiO"/>
    <property type="match status" value="1"/>
</dbReference>
<reference evidence="13" key="1">
    <citation type="journal article" date="2019" name="Int. J. Syst. Evol. Microbiol.">
        <title>The Global Catalogue of Microorganisms (GCM) 10K type strain sequencing project: providing services to taxonomists for standard genome sequencing and annotation.</title>
        <authorList>
            <consortium name="The Broad Institute Genomics Platform"/>
            <consortium name="The Broad Institute Genome Sequencing Center for Infectious Disease"/>
            <person name="Wu L."/>
            <person name="Ma J."/>
        </authorList>
    </citation>
    <scope>NUCLEOTIDE SEQUENCE [LARGE SCALE GENOMIC DNA]</scope>
    <source>
        <strain evidence="13">XZYJ18</strain>
    </source>
</reference>
<dbReference type="SMART" id="SM00382">
    <property type="entry name" value="AAA"/>
    <property type="match status" value="1"/>
</dbReference>
<organism evidence="12 13">
    <name type="scientific">Nocardiopsis mangrovi</name>
    <dbReference type="NCBI Taxonomy" id="1179818"/>
    <lineage>
        <taxon>Bacteria</taxon>
        <taxon>Bacillati</taxon>
        <taxon>Actinomycetota</taxon>
        <taxon>Actinomycetes</taxon>
        <taxon>Streptosporangiales</taxon>
        <taxon>Nocardiopsidaceae</taxon>
        <taxon>Nocardiopsis</taxon>
    </lineage>
</organism>
<dbReference type="RefSeq" id="WP_378576998.1">
    <property type="nucleotide sequence ID" value="NZ_JBHSFQ010000021.1"/>
</dbReference>
<keyword evidence="8 10" id="KW-0472">Membrane</keyword>
<evidence type="ECO:0000313" key="13">
    <source>
        <dbReference type="Proteomes" id="UP001595923"/>
    </source>
</evidence>
<keyword evidence="7" id="KW-1278">Translocase</keyword>
<dbReference type="Gene3D" id="3.40.50.300">
    <property type="entry name" value="P-loop containing nucleotide triphosphate hydrolases"/>
    <property type="match status" value="1"/>
</dbReference>
<keyword evidence="5 10" id="KW-0547">Nucleotide-binding</keyword>
<dbReference type="InterPro" id="IPR003439">
    <property type="entry name" value="ABC_transporter-like_ATP-bd"/>
</dbReference>
<comment type="function">
    <text evidence="10">Part of an ABC transporter complex. Responsible for energy coupling to the transport system.</text>
</comment>
<dbReference type="GO" id="GO:0005524">
    <property type="term" value="F:ATP binding"/>
    <property type="evidence" value="ECO:0007669"/>
    <property type="project" value="UniProtKB-KW"/>
</dbReference>
<evidence type="ECO:0000256" key="6">
    <source>
        <dbReference type="ARBA" id="ARBA00022840"/>
    </source>
</evidence>
<proteinExistence type="inferred from homology"/>
<sequence>MTAGPPAVPTAGAGPDVHEAPAALSGHGLAFGYSGTAPVFTGLTVEAAAGEVLAVLGPNGGGKTTLLRLLTGSLTPDAGTVRLDGVPVPRSRSGRDALRRRAQLVFQDPDDQLFSASVRQDVSFGPMNLGLPAEGVRDRVAWALDALDIAGLADRPTHLLSYGQRKRVVLAGALAMRPSVLVLDEPTAGLDPAGVESLLGTLEGLRAAGTALVVSTHDVDLAFRWADRAAVLDRGLLATGPARAVLADSGLLSAARLRPPWAPGTASALRRAGLLPATAPAPATPEEVELLVENG</sequence>
<keyword evidence="13" id="KW-1185">Reference proteome</keyword>
<evidence type="ECO:0000256" key="10">
    <source>
        <dbReference type="RuleBase" id="RU364103"/>
    </source>
</evidence>
<evidence type="ECO:0000256" key="5">
    <source>
        <dbReference type="ARBA" id="ARBA00022741"/>
    </source>
</evidence>